<evidence type="ECO:0000313" key="4">
    <source>
        <dbReference type="Proteomes" id="UP000033566"/>
    </source>
</evidence>
<keyword evidence="4" id="KW-1185">Reference proteome</keyword>
<reference evidence="3 4" key="1">
    <citation type="journal article" date="2015" name="Genome Announc.">
        <title>Complete Genome Sequence of Corynebacterium camporealensis DSM 44610, Isolated from the Milk of a Manchega Sheep with Subclinical Mastitis.</title>
        <authorList>
            <person name="Ruckert C."/>
            <person name="Albersmeier A."/>
            <person name="Winkler A."/>
            <person name="Tauch A."/>
        </authorList>
    </citation>
    <scope>NUCLEOTIDE SEQUENCE [LARGE SCALE GENOMIC DNA]</scope>
    <source>
        <strain evidence="3 4">DSM 44610</strain>
    </source>
</reference>
<feature type="region of interest" description="Disordered" evidence="1">
    <location>
        <begin position="1"/>
        <end position="22"/>
    </location>
</feature>
<keyword evidence="2" id="KW-0812">Transmembrane</keyword>
<evidence type="ECO:0000256" key="1">
    <source>
        <dbReference type="SAM" id="MobiDB-lite"/>
    </source>
</evidence>
<feature type="transmembrane region" description="Helical" evidence="2">
    <location>
        <begin position="81"/>
        <end position="103"/>
    </location>
</feature>
<evidence type="ECO:0000256" key="2">
    <source>
        <dbReference type="SAM" id="Phobius"/>
    </source>
</evidence>
<sequence>MTLALDPQNRRSARRSPQASVVPPAAVWDIRPGASYTSRYSHPASSVRTLRIGEARSNRTELPGVQKSANRVNQRRTSSNIGNYLLGAVFGGAVFFGTVAAGLGGASEPADVPATGASVGAVVSADVH</sequence>
<dbReference type="KEGG" id="ccj:UL81_06925"/>
<dbReference type="RefSeq" id="WP_035104918.1">
    <property type="nucleotide sequence ID" value="NZ_CP011311.1"/>
</dbReference>
<dbReference type="EMBL" id="CP011311">
    <property type="protein sequence ID" value="AKE39341.1"/>
    <property type="molecule type" value="Genomic_DNA"/>
</dbReference>
<evidence type="ECO:0000313" key="3">
    <source>
        <dbReference type="EMBL" id="AKE39341.1"/>
    </source>
</evidence>
<protein>
    <submittedName>
        <fullName evidence="3">Uncharacterized protein</fullName>
    </submittedName>
</protein>
<keyword evidence="2" id="KW-1133">Transmembrane helix</keyword>
<keyword evidence="2" id="KW-0472">Membrane</keyword>
<dbReference type="AlphaFoldDB" id="A0A0F6TAV2"/>
<dbReference type="Proteomes" id="UP000033566">
    <property type="component" value="Chromosome"/>
</dbReference>
<accession>A0A0F6TAV2</accession>
<organism evidence="3 4">
    <name type="scientific">Corynebacterium camporealensis</name>
    <dbReference type="NCBI Taxonomy" id="161896"/>
    <lineage>
        <taxon>Bacteria</taxon>
        <taxon>Bacillati</taxon>
        <taxon>Actinomycetota</taxon>
        <taxon>Actinomycetes</taxon>
        <taxon>Mycobacteriales</taxon>
        <taxon>Corynebacteriaceae</taxon>
        <taxon>Corynebacterium</taxon>
    </lineage>
</organism>
<proteinExistence type="predicted"/>
<name>A0A0F6TAV2_9CORY</name>
<dbReference type="HOGENOM" id="CLU_1924065_0_0_11"/>
<dbReference type="PATRIC" id="fig|161896.4.peg.1353"/>
<gene>
    <name evidence="3" type="ORF">UL81_06925</name>
</gene>
<feature type="region of interest" description="Disordered" evidence="1">
    <location>
        <begin position="55"/>
        <end position="74"/>
    </location>
</feature>